<evidence type="ECO:0000313" key="8">
    <source>
        <dbReference type="Proteomes" id="UP000182334"/>
    </source>
</evidence>
<dbReference type="InterPro" id="IPR029058">
    <property type="entry name" value="AB_hydrolase_fold"/>
</dbReference>
<dbReference type="GO" id="GO:0016042">
    <property type="term" value="P:lipid catabolic process"/>
    <property type="evidence" value="ECO:0007669"/>
    <property type="project" value="UniProtKB-KW"/>
</dbReference>
<dbReference type="InterPro" id="IPR002018">
    <property type="entry name" value="CarbesteraseB"/>
</dbReference>
<sequence>MAPLRGQVEREIPGFGKLKGNTFDGGVCQFMGIPYGELAKRWTRATLLTSWKDNFHDGTVLGPCTPVPHFGGLETGDIITPVYQFDHYKRPFVTDERHALVLNIATGPVAEKKNPVFVFIHGGAWVNGTSNLSIYDGVRLVQKSIAEKKPIVVVTLNYRCGISGFLASDLIEKELREDGFFGNGNFALTDQALALDWLNKNIHLFGGDAENITLCGESAGACSVSNHIFSNINPKFKRAMAMSGLSGTIPAYPKSYHEKHFQMLLKYYNIANDEHALEKLREIPEVDMALATSAIEETSRPTTGNPCIDGWYLDYNLNFTNFVEPPEWLESLVIGNTKDEGLLFFPHYTGLTYDKLLEHFDKFVPRSVSEIFLSLYEITPESSLEDINWNVSKLLGDLTFIFPSYQMLNASAKSNTSVYWYHFDEPSTLDLKWKGMSCHGIDLLYLFGSRSDMNESQENLVSDYMSRLINFVNGEEPWEPYTERKALMVFGPVLNGKSKGQMMDQEHDVNRNFKRFEKLREIPGKVLDDFYTALDCLTNEREFTS</sequence>
<dbReference type="InterPro" id="IPR019826">
    <property type="entry name" value="Carboxylesterase_B_AS"/>
</dbReference>
<keyword evidence="4" id="KW-0443">Lipid metabolism</keyword>
<name>A0A1L0GJY5_9ASCO</name>
<reference evidence="7 8" key="1">
    <citation type="submission" date="2016-10" db="EMBL/GenBank/DDBJ databases">
        <authorList>
            <person name="de Groot N.N."/>
        </authorList>
    </citation>
    <scope>NUCLEOTIDE SEQUENCE [LARGE SCALE GENOMIC DNA]</scope>
    <source>
        <strain evidence="7 8">CBS 141442</strain>
    </source>
</reference>
<evidence type="ECO:0000313" key="7">
    <source>
        <dbReference type="EMBL" id="SGZ56501.1"/>
    </source>
</evidence>
<keyword evidence="4" id="KW-0442">Lipid degradation</keyword>
<dbReference type="Proteomes" id="UP000182334">
    <property type="component" value="Chromosome V"/>
</dbReference>
<dbReference type="STRING" id="45354.A0A1L0GJY5"/>
<comment type="similarity">
    <text evidence="2 5">Belongs to the type-B carboxylesterase/lipase family.</text>
</comment>
<dbReference type="PANTHER" id="PTHR11559">
    <property type="entry name" value="CARBOXYLESTERASE"/>
    <property type="match status" value="1"/>
</dbReference>
<evidence type="ECO:0000256" key="3">
    <source>
        <dbReference type="ARBA" id="ARBA00022801"/>
    </source>
</evidence>
<evidence type="ECO:0000256" key="5">
    <source>
        <dbReference type="RuleBase" id="RU361235"/>
    </source>
</evidence>
<protein>
    <recommendedName>
        <fullName evidence="5">Carboxylic ester hydrolase</fullName>
        <ecNumber evidence="5">3.1.1.-</ecNumber>
    </recommendedName>
</protein>
<dbReference type="EC" id="3.1.1.-" evidence="5"/>
<evidence type="ECO:0000256" key="2">
    <source>
        <dbReference type="ARBA" id="ARBA00005964"/>
    </source>
</evidence>
<keyword evidence="3 5" id="KW-0378">Hydrolase</keyword>
<evidence type="ECO:0000256" key="4">
    <source>
        <dbReference type="ARBA" id="ARBA00022963"/>
    </source>
</evidence>
<keyword evidence="8" id="KW-1185">Reference proteome</keyword>
<dbReference type="PROSITE" id="PS00122">
    <property type="entry name" value="CARBOXYLESTERASE_B_1"/>
    <property type="match status" value="1"/>
</dbReference>
<dbReference type="Pfam" id="PF00135">
    <property type="entry name" value="COesterase"/>
    <property type="match status" value="1"/>
</dbReference>
<evidence type="ECO:0000256" key="1">
    <source>
        <dbReference type="ARBA" id="ARBA00001024"/>
    </source>
</evidence>
<proteinExistence type="inferred from homology"/>
<organism evidence="7 8">
    <name type="scientific">Sungouiella intermedia</name>
    <dbReference type="NCBI Taxonomy" id="45354"/>
    <lineage>
        <taxon>Eukaryota</taxon>
        <taxon>Fungi</taxon>
        <taxon>Dikarya</taxon>
        <taxon>Ascomycota</taxon>
        <taxon>Saccharomycotina</taxon>
        <taxon>Pichiomycetes</taxon>
        <taxon>Metschnikowiaceae</taxon>
        <taxon>Sungouiella</taxon>
    </lineage>
</organism>
<dbReference type="Gene3D" id="3.40.50.1820">
    <property type="entry name" value="alpha/beta hydrolase"/>
    <property type="match status" value="1"/>
</dbReference>
<dbReference type="EMBL" id="LT635760">
    <property type="protein sequence ID" value="SGZ56501.1"/>
    <property type="molecule type" value="Genomic_DNA"/>
</dbReference>
<gene>
    <name evidence="7" type="ORF">SAMEA4029010_CIC11G00000003464</name>
</gene>
<dbReference type="GO" id="GO:0004806">
    <property type="term" value="F:triacylglycerol lipase activity"/>
    <property type="evidence" value="ECO:0007669"/>
    <property type="project" value="UniProtKB-EC"/>
</dbReference>
<evidence type="ECO:0000259" key="6">
    <source>
        <dbReference type="Pfam" id="PF00135"/>
    </source>
</evidence>
<dbReference type="SUPFAM" id="SSF53474">
    <property type="entry name" value="alpha/beta-Hydrolases"/>
    <property type="match status" value="1"/>
</dbReference>
<accession>A0A1L0GJY5</accession>
<dbReference type="AlphaFoldDB" id="A0A1L0GJY5"/>
<feature type="domain" description="Carboxylesterase type B" evidence="6">
    <location>
        <begin position="16"/>
        <end position="488"/>
    </location>
</feature>
<dbReference type="OrthoDB" id="6846267at2759"/>
<dbReference type="InterPro" id="IPR050309">
    <property type="entry name" value="Type-B_Carboxylest/Lipase"/>
</dbReference>
<comment type="catalytic activity">
    <reaction evidence="1">
        <text>a triacylglycerol + H2O = a diacylglycerol + a fatty acid + H(+)</text>
        <dbReference type="Rhea" id="RHEA:12044"/>
        <dbReference type="ChEBI" id="CHEBI:15377"/>
        <dbReference type="ChEBI" id="CHEBI:15378"/>
        <dbReference type="ChEBI" id="CHEBI:17855"/>
        <dbReference type="ChEBI" id="CHEBI:18035"/>
        <dbReference type="ChEBI" id="CHEBI:28868"/>
        <dbReference type="EC" id="3.1.1.3"/>
    </reaction>
</comment>